<keyword evidence="2" id="KW-1185">Reference proteome</keyword>
<dbReference type="STRING" id="142842.SAMN02745118_02809"/>
<gene>
    <name evidence="1" type="ORF">SAMN02745118_02809</name>
</gene>
<dbReference type="EMBL" id="FUWM01000040">
    <property type="protein sequence ID" value="SKA10316.1"/>
    <property type="molecule type" value="Genomic_DNA"/>
</dbReference>
<dbReference type="Proteomes" id="UP000190625">
    <property type="component" value="Unassembled WGS sequence"/>
</dbReference>
<protein>
    <submittedName>
        <fullName evidence="1">Uncharacterized protein</fullName>
    </submittedName>
</protein>
<evidence type="ECO:0000313" key="1">
    <source>
        <dbReference type="EMBL" id="SKA10316.1"/>
    </source>
</evidence>
<evidence type="ECO:0000313" key="2">
    <source>
        <dbReference type="Proteomes" id="UP000190625"/>
    </source>
</evidence>
<dbReference type="RefSeq" id="WP_078811179.1">
    <property type="nucleotide sequence ID" value="NZ_FUWM01000040.1"/>
</dbReference>
<name>A0A1T4R348_9FIRM</name>
<reference evidence="2" key="1">
    <citation type="submission" date="2017-02" db="EMBL/GenBank/DDBJ databases">
        <authorList>
            <person name="Varghese N."/>
            <person name="Submissions S."/>
        </authorList>
    </citation>
    <scope>NUCLEOTIDE SEQUENCE [LARGE SCALE GENOMIC DNA]</scope>
    <source>
        <strain evidence="2">ATCC BAA-73</strain>
    </source>
</reference>
<accession>A0A1T4R348</accession>
<organism evidence="1 2">
    <name type="scientific">Selenihalanaerobacter shriftii</name>
    <dbReference type="NCBI Taxonomy" id="142842"/>
    <lineage>
        <taxon>Bacteria</taxon>
        <taxon>Bacillati</taxon>
        <taxon>Bacillota</taxon>
        <taxon>Clostridia</taxon>
        <taxon>Halanaerobiales</taxon>
        <taxon>Halobacteroidaceae</taxon>
        <taxon>Selenihalanaerobacter</taxon>
    </lineage>
</organism>
<sequence>MQGLEEEKSRINDLNKKEKVVYLAKNDPFLKVEELAEKVETTPHYVRTVLSEARLSLTKLRERYARKMEKLSNVSSHQFLIDIINILDLDIISTEQLDRIILNEYNSYEKLVKGNNSQERSLMVYEQEDPILVNTTFLIPNDEEVDSEQKIDNLLNAKASNIEFTNPILEIEKANYDLAEALQINLGDVLFKISRKVLIKNQVKGLDILYLRNDNCQISLTGKDTSFQIKKAN</sequence>
<proteinExistence type="predicted"/>
<dbReference type="OrthoDB" id="2113064at2"/>
<dbReference type="AlphaFoldDB" id="A0A1T4R348"/>